<evidence type="ECO:0000313" key="3">
    <source>
        <dbReference type="Proteomes" id="UP000010411"/>
    </source>
</evidence>
<protein>
    <submittedName>
        <fullName evidence="2">Uncharacterized protein</fullName>
    </submittedName>
</protein>
<evidence type="ECO:0000313" key="2">
    <source>
        <dbReference type="EMBL" id="EKX60850.1"/>
    </source>
</evidence>
<reference evidence="2 3" key="1">
    <citation type="submission" date="2012-11" db="EMBL/GenBank/DDBJ databases">
        <authorList>
            <person name="Huguet-Tapia J.C."/>
            <person name="Durkin A.S."/>
            <person name="Pettis G.S."/>
            <person name="Badger J.H."/>
        </authorList>
    </citation>
    <scope>NUCLEOTIDE SEQUENCE [LARGE SCALE GENOMIC DNA]</scope>
    <source>
        <strain evidence="2 3">91-03</strain>
    </source>
</reference>
<sequence>MPALSALALRIIRKALSALAPPLRHGSRTSPVYAVHAAPGAPGIARRLGRRGHGVLPGPPLLSSRRLNRSRRQIPRHQRRTPVGGQHDAFARGPRRGLLALSTLRHRNSYE</sequence>
<dbReference type="Proteomes" id="UP000010411">
    <property type="component" value="Unassembled WGS sequence"/>
</dbReference>
<gene>
    <name evidence="2" type="ORF">STRIP9103_04147</name>
</gene>
<feature type="compositionally biased region" description="Basic residues" evidence="1">
    <location>
        <begin position="66"/>
        <end position="80"/>
    </location>
</feature>
<dbReference type="PATRIC" id="fig|698759.3.peg.8462"/>
<proteinExistence type="predicted"/>
<dbReference type="AlphaFoldDB" id="L1KK63"/>
<name>L1KK63_9ACTN</name>
<dbReference type="EMBL" id="AEJC01000629">
    <property type="protein sequence ID" value="EKX60850.1"/>
    <property type="molecule type" value="Genomic_DNA"/>
</dbReference>
<comment type="caution">
    <text evidence="2">The sequence shown here is derived from an EMBL/GenBank/DDBJ whole genome shotgun (WGS) entry which is preliminary data.</text>
</comment>
<keyword evidence="3" id="KW-1185">Reference proteome</keyword>
<accession>L1KK63</accession>
<organism evidence="2 3">
    <name type="scientific">Streptomyces ipomoeae 91-03</name>
    <dbReference type="NCBI Taxonomy" id="698759"/>
    <lineage>
        <taxon>Bacteria</taxon>
        <taxon>Bacillati</taxon>
        <taxon>Actinomycetota</taxon>
        <taxon>Actinomycetes</taxon>
        <taxon>Kitasatosporales</taxon>
        <taxon>Streptomycetaceae</taxon>
        <taxon>Streptomyces</taxon>
    </lineage>
</organism>
<feature type="region of interest" description="Disordered" evidence="1">
    <location>
        <begin position="45"/>
        <end position="111"/>
    </location>
</feature>
<evidence type="ECO:0000256" key="1">
    <source>
        <dbReference type="SAM" id="MobiDB-lite"/>
    </source>
</evidence>